<evidence type="ECO:0000259" key="1">
    <source>
        <dbReference type="Pfam" id="PF13471"/>
    </source>
</evidence>
<name>A0A174TCM0_ANAHA</name>
<dbReference type="EMBL" id="CZAU01000039">
    <property type="protein sequence ID" value="CUQ07512.1"/>
    <property type="molecule type" value="Genomic_DNA"/>
</dbReference>
<accession>A0A174TCM0</accession>
<evidence type="ECO:0000313" key="3">
    <source>
        <dbReference type="Proteomes" id="UP000095564"/>
    </source>
</evidence>
<protein>
    <recommendedName>
        <fullName evidence="1">Microcin J25-processing protein McjB C-terminal domain-containing protein</fullName>
    </recommendedName>
</protein>
<gene>
    <name evidence="2" type="ORF">ERS852520_02982</name>
</gene>
<reference evidence="2 3" key="1">
    <citation type="submission" date="2015-09" db="EMBL/GenBank/DDBJ databases">
        <authorList>
            <consortium name="Pathogen Informatics"/>
        </authorList>
    </citation>
    <scope>NUCLEOTIDE SEQUENCE [LARGE SCALE GENOMIC DNA]</scope>
    <source>
        <strain evidence="2 3">2789STDY5834908</strain>
    </source>
</reference>
<feature type="domain" description="Microcin J25-processing protein McjB C-terminal" evidence="1">
    <location>
        <begin position="19"/>
        <end position="82"/>
    </location>
</feature>
<dbReference type="RefSeq" id="WP_055161864.1">
    <property type="nucleotide sequence ID" value="NZ_CZAU01000039.1"/>
</dbReference>
<proteinExistence type="predicted"/>
<evidence type="ECO:0000313" key="2">
    <source>
        <dbReference type="EMBL" id="CUQ07512.1"/>
    </source>
</evidence>
<dbReference type="InterPro" id="IPR032708">
    <property type="entry name" value="McjB_C"/>
</dbReference>
<sequence>MNHDYIQNQLKKFDPRFTKCVVRCFDLIKQFQESDGCLSNSVALYICAKEYGYDPILCYGLCEFDGKEFYHAWLEINDIVIDVSIY</sequence>
<dbReference type="Proteomes" id="UP000095564">
    <property type="component" value="Unassembled WGS sequence"/>
</dbReference>
<dbReference type="AlphaFoldDB" id="A0A174TCM0"/>
<dbReference type="Pfam" id="PF13471">
    <property type="entry name" value="Transglut_core3"/>
    <property type="match status" value="1"/>
</dbReference>
<organism evidence="2 3">
    <name type="scientific">Anaerostipes hadrus</name>
    <dbReference type="NCBI Taxonomy" id="649756"/>
    <lineage>
        <taxon>Bacteria</taxon>
        <taxon>Bacillati</taxon>
        <taxon>Bacillota</taxon>
        <taxon>Clostridia</taxon>
        <taxon>Lachnospirales</taxon>
        <taxon>Lachnospiraceae</taxon>
        <taxon>Anaerostipes</taxon>
    </lineage>
</organism>